<dbReference type="PANTHER" id="PTHR43537:SF20">
    <property type="entry name" value="HTH-TYPE TRANSCRIPTIONAL REPRESSOR GLAR"/>
    <property type="match status" value="1"/>
</dbReference>
<dbReference type="Pfam" id="PF07729">
    <property type="entry name" value="FCD"/>
    <property type="match status" value="1"/>
</dbReference>
<feature type="domain" description="HTH gntR-type" evidence="4">
    <location>
        <begin position="22"/>
        <end position="89"/>
    </location>
</feature>
<dbReference type="GO" id="GO:0003700">
    <property type="term" value="F:DNA-binding transcription factor activity"/>
    <property type="evidence" value="ECO:0007669"/>
    <property type="project" value="InterPro"/>
</dbReference>
<dbReference type="InterPro" id="IPR036390">
    <property type="entry name" value="WH_DNA-bd_sf"/>
</dbReference>
<dbReference type="InterPro" id="IPR000524">
    <property type="entry name" value="Tscrpt_reg_HTH_GntR"/>
</dbReference>
<dbReference type="AlphaFoldDB" id="A0A3M6QKA1"/>
<evidence type="ECO:0000313" key="5">
    <source>
        <dbReference type="EMBL" id="RMX03520.1"/>
    </source>
</evidence>
<dbReference type="InterPro" id="IPR036388">
    <property type="entry name" value="WH-like_DNA-bd_sf"/>
</dbReference>
<dbReference type="SMART" id="SM00345">
    <property type="entry name" value="HTH_GNTR"/>
    <property type="match status" value="1"/>
</dbReference>
<dbReference type="RefSeq" id="WP_122231473.1">
    <property type="nucleotide sequence ID" value="NZ_RDQO01000006.1"/>
</dbReference>
<gene>
    <name evidence="5" type="ORF">D8I35_16730</name>
</gene>
<dbReference type="PANTHER" id="PTHR43537">
    <property type="entry name" value="TRANSCRIPTIONAL REGULATOR, GNTR FAMILY"/>
    <property type="match status" value="1"/>
</dbReference>
<keyword evidence="6" id="KW-1185">Reference proteome</keyword>
<dbReference type="SMART" id="SM00895">
    <property type="entry name" value="FCD"/>
    <property type="match status" value="1"/>
</dbReference>
<evidence type="ECO:0000256" key="3">
    <source>
        <dbReference type="ARBA" id="ARBA00023163"/>
    </source>
</evidence>
<keyword evidence="3" id="KW-0804">Transcription</keyword>
<reference evidence="5 6" key="1">
    <citation type="submission" date="2018-10" db="EMBL/GenBank/DDBJ databases">
        <title>Draft genome of Cortibacter populi DSM10536.</title>
        <authorList>
            <person name="Bernier A.-M."/>
            <person name="Bernard K."/>
        </authorList>
    </citation>
    <scope>NUCLEOTIDE SEQUENCE [LARGE SCALE GENOMIC DNA]</scope>
    <source>
        <strain evidence="5 6">DSM 105136</strain>
    </source>
</reference>
<evidence type="ECO:0000259" key="4">
    <source>
        <dbReference type="PROSITE" id="PS50949"/>
    </source>
</evidence>
<evidence type="ECO:0000256" key="2">
    <source>
        <dbReference type="ARBA" id="ARBA00023125"/>
    </source>
</evidence>
<protein>
    <submittedName>
        <fullName evidence="5">GntR family transcriptional regulator</fullName>
    </submittedName>
</protein>
<comment type="caution">
    <text evidence="5">The sequence shown here is derived from an EMBL/GenBank/DDBJ whole genome shotgun (WGS) entry which is preliminary data.</text>
</comment>
<dbReference type="CDD" id="cd07377">
    <property type="entry name" value="WHTH_GntR"/>
    <property type="match status" value="1"/>
</dbReference>
<organism evidence="5 6">
    <name type="scientific">Corticibacter populi</name>
    <dbReference type="NCBI Taxonomy" id="1550736"/>
    <lineage>
        <taxon>Bacteria</taxon>
        <taxon>Pseudomonadati</taxon>
        <taxon>Pseudomonadota</taxon>
        <taxon>Betaproteobacteria</taxon>
        <taxon>Burkholderiales</taxon>
        <taxon>Comamonadaceae</taxon>
        <taxon>Corticibacter</taxon>
    </lineage>
</organism>
<dbReference type="SUPFAM" id="SSF46785">
    <property type="entry name" value="Winged helix' DNA-binding domain"/>
    <property type="match status" value="1"/>
</dbReference>
<keyword evidence="2" id="KW-0238">DNA-binding</keyword>
<accession>A0A3M6QKA1</accession>
<dbReference type="InterPro" id="IPR008920">
    <property type="entry name" value="TF_FadR/GntR_C"/>
</dbReference>
<dbReference type="GO" id="GO:0003677">
    <property type="term" value="F:DNA binding"/>
    <property type="evidence" value="ECO:0007669"/>
    <property type="project" value="UniProtKB-KW"/>
</dbReference>
<dbReference type="EMBL" id="RDQO01000006">
    <property type="protein sequence ID" value="RMX03520.1"/>
    <property type="molecule type" value="Genomic_DNA"/>
</dbReference>
<dbReference type="Pfam" id="PF00392">
    <property type="entry name" value="GntR"/>
    <property type="match status" value="1"/>
</dbReference>
<evidence type="ECO:0000313" key="6">
    <source>
        <dbReference type="Proteomes" id="UP000278006"/>
    </source>
</evidence>
<dbReference type="Gene3D" id="1.10.10.10">
    <property type="entry name" value="Winged helix-like DNA-binding domain superfamily/Winged helix DNA-binding domain"/>
    <property type="match status" value="1"/>
</dbReference>
<proteinExistence type="predicted"/>
<sequence>MASKPDEERSDVVTKKIDGEAETLTERATQLLEHEILHGVLEPGTRLAVLDLADRYGISSSPIREALSRLVAQDLVEAIGRRGFHVRALSHEDLRDITHVRFTIEREALQLSMRNGGDEWEAAVVAALHRLQRYVERKGAEFGLGGDELDSLHYQFHKVLISGSGSRRLTVLAHDFYNQAYRYRNINMSGLKEPDAFMQMHHVLAEAALGENEALAVELLHEHLYSTLTNIYPDKGA</sequence>
<dbReference type="Gene3D" id="1.20.120.530">
    <property type="entry name" value="GntR ligand-binding domain-like"/>
    <property type="match status" value="1"/>
</dbReference>
<dbReference type="SUPFAM" id="SSF48008">
    <property type="entry name" value="GntR ligand-binding domain-like"/>
    <property type="match status" value="1"/>
</dbReference>
<name>A0A3M6QKA1_9BURK</name>
<evidence type="ECO:0000256" key="1">
    <source>
        <dbReference type="ARBA" id="ARBA00023015"/>
    </source>
</evidence>
<keyword evidence="1" id="KW-0805">Transcription regulation</keyword>
<dbReference type="InterPro" id="IPR011711">
    <property type="entry name" value="GntR_C"/>
</dbReference>
<dbReference type="PROSITE" id="PS50949">
    <property type="entry name" value="HTH_GNTR"/>
    <property type="match status" value="1"/>
</dbReference>
<dbReference type="Proteomes" id="UP000278006">
    <property type="component" value="Unassembled WGS sequence"/>
</dbReference>
<dbReference type="OrthoDB" id="9799812at2"/>